<dbReference type="PATRIC" id="fig|82380.10.peg.3518"/>
<keyword evidence="3" id="KW-0520">NAD</keyword>
<feature type="active site" description="Proton acceptor" evidence="4">
    <location>
        <position position="125"/>
    </location>
</feature>
<dbReference type="GO" id="GO:0046872">
    <property type="term" value="F:metal ion binding"/>
    <property type="evidence" value="ECO:0007669"/>
    <property type="project" value="UniProtKB-KW"/>
</dbReference>
<dbReference type="InterPro" id="IPR050134">
    <property type="entry name" value="NAD-dep_sirtuin_deacylases"/>
</dbReference>
<dbReference type="SUPFAM" id="SSF52467">
    <property type="entry name" value="DHS-like NAD/FAD-binding domain"/>
    <property type="match status" value="1"/>
</dbReference>
<evidence type="ECO:0000313" key="6">
    <source>
        <dbReference type="EMBL" id="KJL18676.1"/>
    </source>
</evidence>
<feature type="binding site" evidence="4">
    <location>
        <position position="183"/>
    </location>
    <ligand>
        <name>Zn(2+)</name>
        <dbReference type="ChEBI" id="CHEBI:29105"/>
    </ligand>
</feature>
<name>A0A0F0KHD1_9MICO</name>
<dbReference type="InterPro" id="IPR026590">
    <property type="entry name" value="Ssirtuin_cat_dom"/>
</dbReference>
<feature type="binding site" evidence="4">
    <location>
        <position position="186"/>
    </location>
    <ligand>
        <name>Zn(2+)</name>
        <dbReference type="ChEBI" id="CHEBI:29105"/>
    </ligand>
</feature>
<dbReference type="RefSeq" id="WP_045265277.1">
    <property type="nucleotide sequence ID" value="NZ_JYIV01000030.1"/>
</dbReference>
<dbReference type="EMBL" id="JYIV01000030">
    <property type="protein sequence ID" value="KJL18676.1"/>
    <property type="molecule type" value="Genomic_DNA"/>
</dbReference>
<dbReference type="PANTHER" id="PTHR11085:SF10">
    <property type="entry name" value="NAD-DEPENDENT PROTEIN DEACYLASE SIRTUIN-5, MITOCHONDRIAL-RELATED"/>
    <property type="match status" value="1"/>
</dbReference>
<dbReference type="InterPro" id="IPR026591">
    <property type="entry name" value="Sirtuin_cat_small_dom_sf"/>
</dbReference>
<keyword evidence="4" id="KW-0862">Zinc</keyword>
<dbReference type="InterPro" id="IPR003000">
    <property type="entry name" value="Sirtuin"/>
</dbReference>
<evidence type="ECO:0000256" key="3">
    <source>
        <dbReference type="ARBA" id="ARBA00023027"/>
    </source>
</evidence>
<keyword evidence="2" id="KW-0808">Transferase</keyword>
<reference evidence="6 7" key="1">
    <citation type="submission" date="2015-02" db="EMBL/GenBank/DDBJ databases">
        <title>Draft genome sequences of ten Microbacterium spp. with emphasis on heavy metal contaminated environments.</title>
        <authorList>
            <person name="Corretto E."/>
        </authorList>
    </citation>
    <scope>NUCLEOTIDE SEQUENCE [LARGE SCALE GENOMIC DNA]</scope>
    <source>
        <strain evidence="6 7">BEL163</strain>
    </source>
</reference>
<dbReference type="Proteomes" id="UP000033725">
    <property type="component" value="Unassembled WGS sequence"/>
</dbReference>
<dbReference type="Gene3D" id="3.40.50.1220">
    <property type="entry name" value="TPP-binding domain"/>
    <property type="match status" value="1"/>
</dbReference>
<dbReference type="GO" id="GO:0016787">
    <property type="term" value="F:hydrolase activity"/>
    <property type="evidence" value="ECO:0007669"/>
    <property type="project" value="UniProtKB-KW"/>
</dbReference>
<dbReference type="GO" id="GO:0017136">
    <property type="term" value="F:histone deacetylase activity, NAD-dependent"/>
    <property type="evidence" value="ECO:0007669"/>
    <property type="project" value="TreeGrafter"/>
</dbReference>
<dbReference type="Gene3D" id="3.30.1600.10">
    <property type="entry name" value="SIR2/SIRT2 'Small Domain"/>
    <property type="match status" value="1"/>
</dbReference>
<evidence type="ECO:0000313" key="7">
    <source>
        <dbReference type="Proteomes" id="UP000033725"/>
    </source>
</evidence>
<dbReference type="GO" id="GO:0070403">
    <property type="term" value="F:NAD+ binding"/>
    <property type="evidence" value="ECO:0007669"/>
    <property type="project" value="InterPro"/>
</dbReference>
<feature type="binding site" evidence="4">
    <location>
        <position position="136"/>
    </location>
    <ligand>
        <name>Zn(2+)</name>
        <dbReference type="ChEBI" id="CHEBI:29105"/>
    </ligand>
</feature>
<evidence type="ECO:0000259" key="5">
    <source>
        <dbReference type="PROSITE" id="PS50305"/>
    </source>
</evidence>
<gene>
    <name evidence="6" type="primary">cobB</name>
    <name evidence="6" type="ORF">RN51_03516</name>
</gene>
<feature type="domain" description="Deacetylase sirtuin-type" evidence="5">
    <location>
        <begin position="6"/>
        <end position="279"/>
    </location>
</feature>
<proteinExistence type="predicted"/>
<keyword evidence="6" id="KW-0378">Hydrolase</keyword>
<dbReference type="AlphaFoldDB" id="A0A0F0KHD1"/>
<dbReference type="InterPro" id="IPR029035">
    <property type="entry name" value="DHS-like_NAD/FAD-binding_dom"/>
</dbReference>
<dbReference type="EC" id="2.3.1.286" evidence="1"/>
<organism evidence="6 7">
    <name type="scientific">Microbacterium oxydans</name>
    <dbReference type="NCBI Taxonomy" id="82380"/>
    <lineage>
        <taxon>Bacteria</taxon>
        <taxon>Bacillati</taxon>
        <taxon>Actinomycetota</taxon>
        <taxon>Actinomycetes</taxon>
        <taxon>Micrococcales</taxon>
        <taxon>Microbacteriaceae</taxon>
        <taxon>Microbacterium</taxon>
    </lineage>
</organism>
<accession>A0A0F0KHD1</accession>
<dbReference type="PANTHER" id="PTHR11085">
    <property type="entry name" value="NAD-DEPENDENT PROTEIN DEACYLASE SIRTUIN-5, MITOCHONDRIAL-RELATED"/>
    <property type="match status" value="1"/>
</dbReference>
<dbReference type="OrthoDB" id="9800582at2"/>
<dbReference type="PROSITE" id="PS50305">
    <property type="entry name" value="SIRTUIN"/>
    <property type="match status" value="1"/>
</dbReference>
<comment type="caution">
    <text evidence="6">The sequence shown here is derived from an EMBL/GenBank/DDBJ whole genome shotgun (WGS) entry which is preliminary data.</text>
</comment>
<keyword evidence="4" id="KW-0479">Metal-binding</keyword>
<feature type="binding site" evidence="4">
    <location>
        <position position="133"/>
    </location>
    <ligand>
        <name>Zn(2+)</name>
        <dbReference type="ChEBI" id="CHEBI:29105"/>
    </ligand>
</feature>
<protein>
    <recommendedName>
        <fullName evidence="1">protein acetyllysine N-acetyltransferase</fullName>
        <ecNumber evidence="1">2.3.1.286</ecNumber>
    </recommendedName>
</protein>
<dbReference type="Pfam" id="PF02146">
    <property type="entry name" value="SIR2"/>
    <property type="match status" value="1"/>
</dbReference>
<sequence length="279" mass="29959">MSVSSPAELSATIAHAAELLREKRIALLTGAGISTDSGIPAYRGEGARTRSDPMTIQTYLGDEAARRRYWVGGHLGWRAFARAEPNAGHIALAQLEAAGTVSGVITQNVDGLHLRAGSSHVIEVHGTMRRVLCLQCGQVFDRRDIAVQIEELNPWITVPENVALAPDGDVLPESTEGFVIPVCTVCAGMLKPDVVFFGEYVPQDRFRAAESLLRSSSALIVAGSSLVVNSGVRLVERARRRNIPLIIVNREPTRADAWAHVTIAAGTSDVLPALQELLS</sequence>
<evidence type="ECO:0000256" key="1">
    <source>
        <dbReference type="ARBA" id="ARBA00012928"/>
    </source>
</evidence>
<evidence type="ECO:0000256" key="2">
    <source>
        <dbReference type="ARBA" id="ARBA00022679"/>
    </source>
</evidence>
<evidence type="ECO:0000256" key="4">
    <source>
        <dbReference type="PROSITE-ProRule" id="PRU00236"/>
    </source>
</evidence>